<organism evidence="2 3">
    <name type="scientific">Takifugu flavidus</name>
    <name type="common">sansaifugu</name>
    <dbReference type="NCBI Taxonomy" id="433684"/>
    <lineage>
        <taxon>Eukaryota</taxon>
        <taxon>Metazoa</taxon>
        <taxon>Chordata</taxon>
        <taxon>Craniata</taxon>
        <taxon>Vertebrata</taxon>
        <taxon>Euteleostomi</taxon>
        <taxon>Actinopterygii</taxon>
        <taxon>Neopterygii</taxon>
        <taxon>Teleostei</taxon>
        <taxon>Neoteleostei</taxon>
        <taxon>Acanthomorphata</taxon>
        <taxon>Eupercaria</taxon>
        <taxon>Tetraodontiformes</taxon>
        <taxon>Tetradontoidea</taxon>
        <taxon>Tetraodontidae</taxon>
        <taxon>Takifugu</taxon>
    </lineage>
</organism>
<evidence type="ECO:0000313" key="2">
    <source>
        <dbReference type="EMBL" id="TWW76191.1"/>
    </source>
</evidence>
<name>A0A5C6PBS7_9TELE</name>
<accession>A0A5C6PBS7</accession>
<comment type="caution">
    <text evidence="2">The sequence shown here is derived from an EMBL/GenBank/DDBJ whole genome shotgun (WGS) entry which is preliminary data.</text>
</comment>
<dbReference type="Pfam" id="PF00106">
    <property type="entry name" value="adh_short"/>
    <property type="match status" value="1"/>
</dbReference>
<dbReference type="AlphaFoldDB" id="A0A5C6PBS7"/>
<keyword evidence="3" id="KW-1185">Reference proteome</keyword>
<sequence>MHTFRLWRSDTSSADMSLTLGGNIFVSGSNRGIGLELVKQLAEKTPEDTCIYAGCRTPDGSNAQALRDLAAQHAGKICIVKLEMSDEESIACAVRTVSEKVGAAGLNLLINNAAIAKPAIPGKLCDTSRQDMMEVYETNVAGPFHLTKMFIPLLQKAAASSNQGDEMSCRRSAVINVSTLGASLGMMPESFHIAQLFAYRSSKAAMNMLSCCFAMELKSQKILVMALHPGWVQTDMGGDQAPTSTHDSVQGMLNVMSSLGSKDTASFLDWNGDTLPW</sequence>
<evidence type="ECO:0008006" key="4">
    <source>
        <dbReference type="Google" id="ProtNLM"/>
    </source>
</evidence>
<protein>
    <recommendedName>
        <fullName evidence="4">C-factor</fullName>
    </recommendedName>
</protein>
<dbReference type="Gene3D" id="3.40.50.720">
    <property type="entry name" value="NAD(P)-binding Rossmann-like Domain"/>
    <property type="match status" value="1"/>
</dbReference>
<dbReference type="SUPFAM" id="SSF51735">
    <property type="entry name" value="NAD(P)-binding Rossmann-fold domains"/>
    <property type="match status" value="1"/>
</dbReference>
<reference evidence="2 3" key="1">
    <citation type="submission" date="2019-04" db="EMBL/GenBank/DDBJ databases">
        <title>Chromosome genome assembly for Takifugu flavidus.</title>
        <authorList>
            <person name="Xiao S."/>
        </authorList>
    </citation>
    <scope>NUCLEOTIDE SEQUENCE [LARGE SCALE GENOMIC DNA]</scope>
    <source>
        <strain evidence="2">HTHZ2018</strain>
        <tissue evidence="2">Muscle</tissue>
    </source>
</reference>
<dbReference type="GO" id="GO:0016491">
    <property type="term" value="F:oxidoreductase activity"/>
    <property type="evidence" value="ECO:0007669"/>
    <property type="project" value="TreeGrafter"/>
</dbReference>
<dbReference type="GO" id="GO:0005737">
    <property type="term" value="C:cytoplasm"/>
    <property type="evidence" value="ECO:0007669"/>
    <property type="project" value="TreeGrafter"/>
</dbReference>
<gene>
    <name evidence="2" type="ORF">D4764_13G0008530</name>
</gene>
<dbReference type="InterPro" id="IPR051468">
    <property type="entry name" value="Fungal_SecMetab_SDRs"/>
</dbReference>
<dbReference type="EMBL" id="RHFK02000005">
    <property type="protein sequence ID" value="TWW76191.1"/>
    <property type="molecule type" value="Genomic_DNA"/>
</dbReference>
<dbReference type="CDD" id="cd05325">
    <property type="entry name" value="carb_red_sniffer_like_SDR_c"/>
    <property type="match status" value="1"/>
</dbReference>
<evidence type="ECO:0000256" key="1">
    <source>
        <dbReference type="RuleBase" id="RU000363"/>
    </source>
</evidence>
<comment type="similarity">
    <text evidence="1">Belongs to the short-chain dehydrogenases/reductases (SDR) family.</text>
</comment>
<dbReference type="PANTHER" id="PTHR43544:SF33">
    <property type="entry name" value="C-FACTOR"/>
    <property type="match status" value="1"/>
</dbReference>
<proteinExistence type="inferred from homology"/>
<dbReference type="InterPro" id="IPR036291">
    <property type="entry name" value="NAD(P)-bd_dom_sf"/>
</dbReference>
<dbReference type="PANTHER" id="PTHR43544">
    <property type="entry name" value="SHORT-CHAIN DEHYDROGENASE/REDUCTASE"/>
    <property type="match status" value="1"/>
</dbReference>
<dbReference type="Proteomes" id="UP000324091">
    <property type="component" value="Chromosome 13"/>
</dbReference>
<dbReference type="PRINTS" id="PR00080">
    <property type="entry name" value="SDRFAMILY"/>
</dbReference>
<dbReference type="InterPro" id="IPR002347">
    <property type="entry name" value="SDR_fam"/>
</dbReference>
<evidence type="ECO:0000313" key="3">
    <source>
        <dbReference type="Proteomes" id="UP000324091"/>
    </source>
</evidence>
<dbReference type="PRINTS" id="PR00081">
    <property type="entry name" value="GDHRDH"/>
</dbReference>